<evidence type="ECO:0000256" key="6">
    <source>
        <dbReference type="ARBA" id="ARBA00023002"/>
    </source>
</evidence>
<protein>
    <recommendedName>
        <fullName evidence="9">Fe2OG dioxygenase domain-containing protein</fullName>
    </recommendedName>
</protein>
<reference evidence="10 11" key="1">
    <citation type="submission" date="2024-04" db="EMBL/GenBank/DDBJ databases">
        <authorList>
            <person name="Fracassetti M."/>
        </authorList>
    </citation>
    <scope>NUCLEOTIDE SEQUENCE [LARGE SCALE GENOMIC DNA]</scope>
</reference>
<evidence type="ECO:0000313" key="11">
    <source>
        <dbReference type="Proteomes" id="UP001497516"/>
    </source>
</evidence>
<comment type="catalytic activity">
    <reaction evidence="8">
        <text>L-prolyl-[collagen] + 2-oxoglutarate + O2 = trans-4-hydroxy-L-prolyl-[collagen] + succinate + CO2</text>
        <dbReference type="Rhea" id="RHEA:18945"/>
        <dbReference type="Rhea" id="RHEA-COMP:11676"/>
        <dbReference type="Rhea" id="RHEA-COMP:11680"/>
        <dbReference type="ChEBI" id="CHEBI:15379"/>
        <dbReference type="ChEBI" id="CHEBI:16526"/>
        <dbReference type="ChEBI" id="CHEBI:16810"/>
        <dbReference type="ChEBI" id="CHEBI:30031"/>
        <dbReference type="ChEBI" id="CHEBI:50342"/>
        <dbReference type="ChEBI" id="CHEBI:61965"/>
        <dbReference type="EC" id="1.14.11.2"/>
    </reaction>
</comment>
<evidence type="ECO:0000256" key="8">
    <source>
        <dbReference type="ARBA" id="ARBA00049169"/>
    </source>
</evidence>
<keyword evidence="11" id="KW-1185">Reference proteome</keyword>
<dbReference type="SMART" id="SM00702">
    <property type="entry name" value="P4Hc"/>
    <property type="match status" value="1"/>
</dbReference>
<dbReference type="FunFam" id="2.60.120.620:FF:000030">
    <property type="entry name" value="Proline HYdroxylase"/>
    <property type="match status" value="1"/>
</dbReference>
<evidence type="ECO:0000256" key="7">
    <source>
        <dbReference type="ARBA" id="ARBA00023004"/>
    </source>
</evidence>
<evidence type="ECO:0000256" key="3">
    <source>
        <dbReference type="ARBA" id="ARBA00022723"/>
    </source>
</evidence>
<dbReference type="InterPro" id="IPR044862">
    <property type="entry name" value="Pro_4_hyd_alph_FE2OG_OXY"/>
</dbReference>
<keyword evidence="5" id="KW-0812">Transmembrane</keyword>
<comment type="subcellular location">
    <subcellularLocation>
        <location evidence="2">Endoplasmic reticulum membrane</location>
        <topology evidence="2">Single-pass type II membrane protein</topology>
    </subcellularLocation>
</comment>
<evidence type="ECO:0000256" key="1">
    <source>
        <dbReference type="ARBA" id="ARBA00001961"/>
    </source>
</evidence>
<comment type="cofactor">
    <cofactor evidence="1">
        <name>L-ascorbate</name>
        <dbReference type="ChEBI" id="CHEBI:38290"/>
    </cofactor>
</comment>
<dbReference type="InterPro" id="IPR045054">
    <property type="entry name" value="P4HA-like"/>
</dbReference>
<proteinExistence type="predicted"/>
<dbReference type="PROSITE" id="PS51471">
    <property type="entry name" value="FE2OG_OXY"/>
    <property type="match status" value="1"/>
</dbReference>
<dbReference type="GO" id="GO:0005506">
    <property type="term" value="F:iron ion binding"/>
    <property type="evidence" value="ECO:0007669"/>
    <property type="project" value="InterPro"/>
</dbReference>
<keyword evidence="4" id="KW-0223">Dioxygenase</keyword>
<keyword evidence="6" id="KW-0560">Oxidoreductase</keyword>
<evidence type="ECO:0000256" key="2">
    <source>
        <dbReference type="ARBA" id="ARBA00004648"/>
    </source>
</evidence>
<feature type="domain" description="Fe2OG dioxygenase" evidence="9">
    <location>
        <begin position="196"/>
        <end position="313"/>
    </location>
</feature>
<dbReference type="PANTHER" id="PTHR10869:SF123">
    <property type="entry name" value="PROLYL 4-HYDROXYLASE 10-RELATED"/>
    <property type="match status" value="1"/>
</dbReference>
<sequence>MNWFLKLVRCGYLSASDRRQQLRDPPQQFPKLEDDLIVEILVRSFPDPKSACRCKLVCKRWSSLISGDRFTHRFASHHQYLLARRIIPSSSSANNIPSNNYIRIAGDKRRSEPWAELISWEPRAFVYHNFLSKTECEHLISRGKPQLARSKVFCHETRMNIESSKRTSSQGFVGSSNVVSDIEKRIADFTFIPVENGERLHVLHYEVGQKLEPHFDYSPCDYYNKTGGARAASVLMYLSDVEEGGETVFPSAKPINCSRKRKKRLELSVKPKMGDALVFWSIKPDGSRDPSSKHCGSAVIKGDKWLAIKFLRVNEYKVWNA</sequence>
<keyword evidence="3" id="KW-0479">Metal-binding</keyword>
<organism evidence="10 11">
    <name type="scientific">Linum trigynum</name>
    <dbReference type="NCBI Taxonomy" id="586398"/>
    <lineage>
        <taxon>Eukaryota</taxon>
        <taxon>Viridiplantae</taxon>
        <taxon>Streptophyta</taxon>
        <taxon>Embryophyta</taxon>
        <taxon>Tracheophyta</taxon>
        <taxon>Spermatophyta</taxon>
        <taxon>Magnoliopsida</taxon>
        <taxon>eudicotyledons</taxon>
        <taxon>Gunneridae</taxon>
        <taxon>Pentapetalae</taxon>
        <taxon>rosids</taxon>
        <taxon>fabids</taxon>
        <taxon>Malpighiales</taxon>
        <taxon>Linaceae</taxon>
        <taxon>Linum</taxon>
    </lineage>
</organism>
<evidence type="ECO:0000259" key="9">
    <source>
        <dbReference type="PROSITE" id="PS51471"/>
    </source>
</evidence>
<dbReference type="EMBL" id="OZ034821">
    <property type="protein sequence ID" value="CAL1409538.1"/>
    <property type="molecule type" value="Genomic_DNA"/>
</dbReference>
<keyword evidence="7" id="KW-0408">Iron</keyword>
<keyword evidence="5" id="KW-0735">Signal-anchor</keyword>
<dbReference type="InterPro" id="IPR036047">
    <property type="entry name" value="F-box-like_dom_sf"/>
</dbReference>
<dbReference type="GO" id="GO:0004656">
    <property type="term" value="F:procollagen-proline 4-dioxygenase activity"/>
    <property type="evidence" value="ECO:0007669"/>
    <property type="project" value="UniProtKB-EC"/>
</dbReference>
<dbReference type="Gene3D" id="2.60.120.620">
    <property type="entry name" value="q2cbj1_9rhob like domain"/>
    <property type="match status" value="1"/>
</dbReference>
<accession>A0AAV2GIJ7</accession>
<dbReference type="GO" id="GO:0005789">
    <property type="term" value="C:endoplasmic reticulum membrane"/>
    <property type="evidence" value="ECO:0007669"/>
    <property type="project" value="UniProtKB-SubCell"/>
</dbReference>
<dbReference type="Gene3D" id="1.20.1280.50">
    <property type="match status" value="1"/>
</dbReference>
<evidence type="ECO:0000256" key="4">
    <source>
        <dbReference type="ARBA" id="ARBA00022964"/>
    </source>
</evidence>
<gene>
    <name evidence="10" type="ORF">LTRI10_LOCUS49030</name>
</gene>
<dbReference type="InterPro" id="IPR005123">
    <property type="entry name" value="Oxoglu/Fe-dep_dioxygenase_dom"/>
</dbReference>
<dbReference type="SUPFAM" id="SSF81383">
    <property type="entry name" value="F-box domain"/>
    <property type="match status" value="1"/>
</dbReference>
<dbReference type="InterPro" id="IPR006620">
    <property type="entry name" value="Pro_4_hyd_alph"/>
</dbReference>
<dbReference type="Pfam" id="PF12937">
    <property type="entry name" value="F-box-like"/>
    <property type="match status" value="1"/>
</dbReference>
<dbReference type="Pfam" id="PF13640">
    <property type="entry name" value="2OG-FeII_Oxy_3"/>
    <property type="match status" value="1"/>
</dbReference>
<dbReference type="InterPro" id="IPR001810">
    <property type="entry name" value="F-box_dom"/>
</dbReference>
<evidence type="ECO:0000256" key="5">
    <source>
        <dbReference type="ARBA" id="ARBA00022968"/>
    </source>
</evidence>
<dbReference type="AlphaFoldDB" id="A0AAV2GIJ7"/>
<dbReference type="Proteomes" id="UP001497516">
    <property type="component" value="Chromosome 8"/>
</dbReference>
<name>A0AAV2GIJ7_9ROSI</name>
<dbReference type="GO" id="GO:0031418">
    <property type="term" value="F:L-ascorbic acid binding"/>
    <property type="evidence" value="ECO:0007669"/>
    <property type="project" value="InterPro"/>
</dbReference>
<dbReference type="PANTHER" id="PTHR10869">
    <property type="entry name" value="PROLYL 4-HYDROXYLASE ALPHA SUBUNIT"/>
    <property type="match status" value="1"/>
</dbReference>
<evidence type="ECO:0000313" key="10">
    <source>
        <dbReference type="EMBL" id="CAL1409538.1"/>
    </source>
</evidence>